<evidence type="ECO:0000256" key="1">
    <source>
        <dbReference type="SAM" id="MobiDB-lite"/>
    </source>
</evidence>
<dbReference type="Proteomes" id="UP000319712">
    <property type="component" value="Unassembled WGS sequence"/>
</dbReference>
<dbReference type="InterPro" id="IPR010995">
    <property type="entry name" value="DNA_repair_Rad51/TF_NusA_a-hlx"/>
</dbReference>
<evidence type="ECO:0000313" key="3">
    <source>
        <dbReference type="EMBL" id="SMO73080.1"/>
    </source>
</evidence>
<organism evidence="3 4">
    <name type="scientific">Halorubrum cibi</name>
    <dbReference type="NCBI Taxonomy" id="413815"/>
    <lineage>
        <taxon>Archaea</taxon>
        <taxon>Methanobacteriati</taxon>
        <taxon>Methanobacteriota</taxon>
        <taxon>Stenosarchaea group</taxon>
        <taxon>Halobacteria</taxon>
        <taxon>Halobacteriales</taxon>
        <taxon>Haloferacaceae</taxon>
        <taxon>Halorubrum</taxon>
    </lineage>
</organism>
<dbReference type="AlphaFoldDB" id="A0A521DQ69"/>
<feature type="region of interest" description="Disordered" evidence="1">
    <location>
        <begin position="450"/>
        <end position="535"/>
    </location>
</feature>
<name>A0A521DQ69_9EURY</name>
<feature type="compositionally biased region" description="Basic and acidic residues" evidence="1">
    <location>
        <begin position="12"/>
        <end position="21"/>
    </location>
</feature>
<dbReference type="SUPFAM" id="SSF46785">
    <property type="entry name" value="Winged helix' DNA-binding domain"/>
    <property type="match status" value="1"/>
</dbReference>
<feature type="compositionally biased region" description="Polar residues" evidence="1">
    <location>
        <begin position="52"/>
        <end position="64"/>
    </location>
</feature>
<feature type="domain" description="Transcription regulator PadR N-terminal" evidence="2">
    <location>
        <begin position="385"/>
        <end position="445"/>
    </location>
</feature>
<dbReference type="Pfam" id="PF18780">
    <property type="entry name" value="HNH_repeat"/>
    <property type="match status" value="2"/>
</dbReference>
<dbReference type="InterPro" id="IPR008969">
    <property type="entry name" value="CarboxyPept-like_regulatory"/>
</dbReference>
<dbReference type="InterPro" id="IPR005149">
    <property type="entry name" value="Tscrpt_reg_PadR_N"/>
</dbReference>
<feature type="compositionally biased region" description="Low complexity" evidence="1">
    <location>
        <begin position="180"/>
        <end position="192"/>
    </location>
</feature>
<dbReference type="Pfam" id="PF03551">
    <property type="entry name" value="PadR"/>
    <property type="match status" value="1"/>
</dbReference>
<dbReference type="GO" id="GO:0000166">
    <property type="term" value="F:nucleotide binding"/>
    <property type="evidence" value="ECO:0007669"/>
    <property type="project" value="InterPro"/>
</dbReference>
<feature type="compositionally biased region" description="Acidic residues" evidence="1">
    <location>
        <begin position="509"/>
        <end position="534"/>
    </location>
</feature>
<keyword evidence="3" id="KW-0238">DNA-binding</keyword>
<accession>A0A521DQ69</accession>
<dbReference type="InterPro" id="IPR041025">
    <property type="entry name" value="HNH_repeat"/>
</dbReference>
<dbReference type="InterPro" id="IPR036390">
    <property type="entry name" value="WH_DNA-bd_sf"/>
</dbReference>
<dbReference type="EMBL" id="FXTD01000007">
    <property type="protein sequence ID" value="SMO73080.1"/>
    <property type="molecule type" value="Genomic_DNA"/>
</dbReference>
<gene>
    <name evidence="3" type="ORF">SAMN06264867_107155</name>
</gene>
<feature type="compositionally biased region" description="Polar residues" evidence="1">
    <location>
        <begin position="450"/>
        <end position="464"/>
    </location>
</feature>
<feature type="compositionally biased region" description="Basic and acidic residues" evidence="1">
    <location>
        <begin position="35"/>
        <end position="48"/>
    </location>
</feature>
<dbReference type="SUPFAM" id="SSF49464">
    <property type="entry name" value="Carboxypeptidase regulatory domain-like"/>
    <property type="match status" value="1"/>
</dbReference>
<dbReference type="Gene3D" id="1.10.150.20">
    <property type="entry name" value="5' to 3' exonuclease, C-terminal subdomain"/>
    <property type="match status" value="1"/>
</dbReference>
<evidence type="ECO:0000259" key="2">
    <source>
        <dbReference type="Pfam" id="PF03551"/>
    </source>
</evidence>
<feature type="region of interest" description="Disordered" evidence="1">
    <location>
        <begin position="163"/>
        <end position="195"/>
    </location>
</feature>
<dbReference type="Gene3D" id="2.60.40.1120">
    <property type="entry name" value="Carboxypeptidase-like, regulatory domain"/>
    <property type="match status" value="1"/>
</dbReference>
<sequence>MYTQKGGSLNEASKHISEISAKKAKKSNESSGDEQVERTNKEVTENDANKPPNRSEQSANVLNQSGRNRDSKGNSSNSNSNMSVTVEILVSNIDGEPVSDARVKVTGTTLSVDGRTSQTGRCSISVSEASESVKMEVNHSEYQTIQEEVTLADGAVIDITLKSADNSDSHSDEKSRSEGTDSTETSDTSNGSPERTELLDELLALNERFSRKVTRGRMRTDGKYSPEDYETAFGSWSTAVDQASFDRTNESSSAQPNQQTYSRQEVVDALVGLIEKVDGRPSTSDMNDLGEMSASPVYQYFKNWDAAVDAAKEEHGAVESDHDRGQSAEYDDDSDTDSPAKDTASEQPEDGDLTADQRDSEVSSEAFAELSGFRRDLLVVINGLEAPKGLEIKRELEEYYDGTIHHGRLYPNLDTLVEAGFLEKSAQDERSNRYELTDFGANHIEARYHWQQNRVATNENQTRTPEPEDRTTSETTKDDTPSKREQRDNTYTENIPQGSATEDGKQDSDSELTEGDDFEWGVEESDTVSDDLGEVPEGRLSNVVAEVMKIRDISSGKRDSIVDIKLSNGKRIDFTIWNKHDIEIDFQIGDKLRLNEVRLKRWETDHGYAHQLSSTKDLTIVPIEGSGVQRPLEEDEEDECVSGESEKAHDIDQLIGVGGATKADAEALMESGYMTTADLENASLDDLRSVSGLDDGTALRIKAELG</sequence>
<feature type="region of interest" description="Disordered" evidence="1">
    <location>
        <begin position="312"/>
        <end position="363"/>
    </location>
</feature>
<dbReference type="Pfam" id="PF14520">
    <property type="entry name" value="HHH_5"/>
    <property type="match status" value="1"/>
</dbReference>
<dbReference type="InterPro" id="IPR036388">
    <property type="entry name" value="WH-like_DNA-bd_sf"/>
</dbReference>
<feature type="compositionally biased region" description="Low complexity" evidence="1">
    <location>
        <begin position="73"/>
        <end position="83"/>
    </location>
</feature>
<keyword evidence="4" id="KW-1185">Reference proteome</keyword>
<dbReference type="SUPFAM" id="SSF47794">
    <property type="entry name" value="Rad51 N-terminal domain-like"/>
    <property type="match status" value="1"/>
</dbReference>
<protein>
    <submittedName>
        <fullName evidence="3">DNA-binding transcriptional regulator, PadR family</fullName>
    </submittedName>
</protein>
<feature type="compositionally biased region" description="Basic and acidic residues" evidence="1">
    <location>
        <begin position="312"/>
        <end position="326"/>
    </location>
</feature>
<dbReference type="Gene3D" id="1.10.10.10">
    <property type="entry name" value="Winged helix-like DNA-binding domain superfamily/Winged helix DNA-binding domain"/>
    <property type="match status" value="1"/>
</dbReference>
<dbReference type="GO" id="GO:0003677">
    <property type="term" value="F:DNA binding"/>
    <property type="evidence" value="ECO:0007669"/>
    <property type="project" value="UniProtKB-KW"/>
</dbReference>
<feature type="region of interest" description="Disordered" evidence="1">
    <location>
        <begin position="1"/>
        <end position="83"/>
    </location>
</feature>
<feature type="compositionally biased region" description="Polar residues" evidence="1">
    <location>
        <begin position="491"/>
        <end position="500"/>
    </location>
</feature>
<feature type="compositionally biased region" description="Basic and acidic residues" evidence="1">
    <location>
        <begin position="165"/>
        <end position="179"/>
    </location>
</feature>
<feature type="compositionally biased region" description="Polar residues" evidence="1">
    <location>
        <begin position="1"/>
        <end position="11"/>
    </location>
</feature>
<reference evidence="3 4" key="1">
    <citation type="submission" date="2017-05" db="EMBL/GenBank/DDBJ databases">
        <authorList>
            <person name="Varghese N."/>
            <person name="Submissions S."/>
        </authorList>
    </citation>
    <scope>NUCLEOTIDE SEQUENCE [LARGE SCALE GENOMIC DNA]</scope>
    <source>
        <strain evidence="3 4">DSM 19504</strain>
    </source>
</reference>
<feature type="compositionally biased region" description="Basic and acidic residues" evidence="1">
    <location>
        <begin position="465"/>
        <end position="490"/>
    </location>
</feature>
<proteinExistence type="predicted"/>
<evidence type="ECO:0000313" key="4">
    <source>
        <dbReference type="Proteomes" id="UP000319712"/>
    </source>
</evidence>